<accession>A0A2A4X7B6</accession>
<dbReference type="CDD" id="cd03207">
    <property type="entry name" value="GST_C_8"/>
    <property type="match status" value="1"/>
</dbReference>
<comment type="similarity">
    <text evidence="1">Belongs to the GST superfamily.</text>
</comment>
<dbReference type="InterPro" id="IPR036282">
    <property type="entry name" value="Glutathione-S-Trfase_C_sf"/>
</dbReference>
<name>A0A2A4X7B6_9GAMM</name>
<dbReference type="Gene3D" id="3.40.30.10">
    <property type="entry name" value="Glutaredoxin"/>
    <property type="match status" value="1"/>
</dbReference>
<reference evidence="5" key="1">
    <citation type="submission" date="2017-08" db="EMBL/GenBank/DDBJ databases">
        <title>A dynamic microbial community with high functional redundancy inhabits the cold, oxic subseafloor aquifer.</title>
        <authorList>
            <person name="Tully B.J."/>
            <person name="Wheat C.G."/>
            <person name="Glazer B.T."/>
            <person name="Huber J.A."/>
        </authorList>
    </citation>
    <scope>NUCLEOTIDE SEQUENCE [LARGE SCALE GENOMIC DNA]</scope>
</reference>
<proteinExistence type="inferred from homology"/>
<evidence type="ECO:0000313" key="4">
    <source>
        <dbReference type="EMBL" id="PCI78460.1"/>
    </source>
</evidence>
<organism evidence="4 5">
    <name type="scientific">SAR86 cluster bacterium</name>
    <dbReference type="NCBI Taxonomy" id="2030880"/>
    <lineage>
        <taxon>Bacteria</taxon>
        <taxon>Pseudomonadati</taxon>
        <taxon>Pseudomonadota</taxon>
        <taxon>Gammaproteobacteria</taxon>
        <taxon>SAR86 cluster</taxon>
    </lineage>
</organism>
<dbReference type="SUPFAM" id="SSF47616">
    <property type="entry name" value="GST C-terminal domain-like"/>
    <property type="match status" value="1"/>
</dbReference>
<gene>
    <name evidence="4" type="ORF">COB20_06715</name>
</gene>
<dbReference type="Pfam" id="PF02798">
    <property type="entry name" value="GST_N"/>
    <property type="match status" value="1"/>
</dbReference>
<dbReference type="SFLD" id="SFLDG00358">
    <property type="entry name" value="Main_(cytGST)"/>
    <property type="match status" value="1"/>
</dbReference>
<dbReference type="GO" id="GO:0016740">
    <property type="term" value="F:transferase activity"/>
    <property type="evidence" value="ECO:0007669"/>
    <property type="project" value="UniProtKB-KW"/>
</dbReference>
<evidence type="ECO:0000313" key="5">
    <source>
        <dbReference type="Proteomes" id="UP000218767"/>
    </source>
</evidence>
<dbReference type="SFLD" id="SFLDS00019">
    <property type="entry name" value="Glutathione_Transferase_(cytos"/>
    <property type="match status" value="1"/>
</dbReference>
<evidence type="ECO:0000259" key="2">
    <source>
        <dbReference type="PROSITE" id="PS50404"/>
    </source>
</evidence>
<protein>
    <submittedName>
        <fullName evidence="4">Glutathione S-transferase</fullName>
    </submittedName>
</protein>
<dbReference type="PROSITE" id="PS50405">
    <property type="entry name" value="GST_CTER"/>
    <property type="match status" value="1"/>
</dbReference>
<dbReference type="InterPro" id="IPR004046">
    <property type="entry name" value="GST_C"/>
</dbReference>
<dbReference type="PANTHER" id="PTHR44051">
    <property type="entry name" value="GLUTATHIONE S-TRANSFERASE-RELATED"/>
    <property type="match status" value="1"/>
</dbReference>
<dbReference type="Gene3D" id="1.20.1050.10">
    <property type="match status" value="1"/>
</dbReference>
<dbReference type="SUPFAM" id="SSF52833">
    <property type="entry name" value="Thioredoxin-like"/>
    <property type="match status" value="1"/>
</dbReference>
<dbReference type="AlphaFoldDB" id="A0A2A4X7B6"/>
<comment type="caution">
    <text evidence="4">The sequence shown here is derived from an EMBL/GenBank/DDBJ whole genome shotgun (WGS) entry which is preliminary data.</text>
</comment>
<feature type="domain" description="GST C-terminal" evidence="3">
    <location>
        <begin position="85"/>
        <end position="200"/>
    </location>
</feature>
<feature type="domain" description="GST N-terminal" evidence="2">
    <location>
        <begin position="1"/>
        <end position="79"/>
    </location>
</feature>
<dbReference type="SFLD" id="SFLDG01150">
    <property type="entry name" value="Main.1:_Beta-like"/>
    <property type="match status" value="1"/>
</dbReference>
<keyword evidence="4" id="KW-0808">Transferase</keyword>
<dbReference type="EMBL" id="NVUL01000032">
    <property type="protein sequence ID" value="PCI78460.1"/>
    <property type="molecule type" value="Genomic_DNA"/>
</dbReference>
<dbReference type="Pfam" id="PF00043">
    <property type="entry name" value="GST_C"/>
    <property type="match status" value="1"/>
</dbReference>
<dbReference type="PROSITE" id="PS50404">
    <property type="entry name" value="GST_NTER"/>
    <property type="match status" value="1"/>
</dbReference>
<dbReference type="InterPro" id="IPR010987">
    <property type="entry name" value="Glutathione-S-Trfase_C-like"/>
</dbReference>
<dbReference type="Proteomes" id="UP000218767">
    <property type="component" value="Unassembled WGS sequence"/>
</dbReference>
<sequence>MKHYFNPMSRGVTTDWILTELDVPHEQILIDIESGGNDTLEFRNINPMGKLPTLVDGEIVVTETAAICAYLADKFPAKNFAPELGSYERAAYYRYLFFTGNTIEPAFTLNASGYEHPQPGQAGWGDMSRVLATIEVMTPEKDWALGSQFTAADVVFGGMLDFSMIFNLFEATPKVVDYVERIRVRPAYRKTHSGFINMGFSIS</sequence>
<dbReference type="InterPro" id="IPR040079">
    <property type="entry name" value="Glutathione_S-Trfase"/>
</dbReference>
<dbReference type="CDD" id="cd03046">
    <property type="entry name" value="GST_N_GTT1_like"/>
    <property type="match status" value="1"/>
</dbReference>
<dbReference type="InterPro" id="IPR004045">
    <property type="entry name" value="Glutathione_S-Trfase_N"/>
</dbReference>
<evidence type="ECO:0000256" key="1">
    <source>
        <dbReference type="RuleBase" id="RU003494"/>
    </source>
</evidence>
<evidence type="ECO:0000259" key="3">
    <source>
        <dbReference type="PROSITE" id="PS50405"/>
    </source>
</evidence>
<dbReference type="InterPro" id="IPR036249">
    <property type="entry name" value="Thioredoxin-like_sf"/>
</dbReference>
<dbReference type="PANTHER" id="PTHR44051:SF8">
    <property type="entry name" value="GLUTATHIONE S-TRANSFERASE GSTA"/>
    <property type="match status" value="1"/>
</dbReference>